<dbReference type="AlphaFoldDB" id="A0AAU7R3C9"/>
<dbReference type="EMBL" id="CP157974">
    <property type="protein sequence ID" value="XBT82898.1"/>
    <property type="molecule type" value="Genomic_DNA"/>
</dbReference>
<sequence>MRFAYDQFGLPVFQADGKRFDALGSWLTTDISTHALVALDALAMLADVAQGRPPFEEWSSENYEVTFEPEGVSISNQWVDSEHGRYPLPEFREALEQYWAFLRNSPDNPNVVRDFHPDLPHWEAALLRWEEKWGRPHPDRGRLF</sequence>
<organism evidence="1">
    <name type="scientific">Micromonospora sp. HUAS YX12</name>
    <dbReference type="NCBI Taxonomy" id="3156396"/>
    <lineage>
        <taxon>Bacteria</taxon>
        <taxon>Bacillati</taxon>
        <taxon>Actinomycetota</taxon>
        <taxon>Actinomycetes</taxon>
        <taxon>Micromonosporales</taxon>
        <taxon>Micromonosporaceae</taxon>
        <taxon>Micromonospora</taxon>
    </lineage>
</organism>
<proteinExistence type="predicted"/>
<evidence type="ECO:0000313" key="1">
    <source>
        <dbReference type="EMBL" id="XBT82898.1"/>
    </source>
</evidence>
<accession>A0AAU7R3C9</accession>
<protein>
    <submittedName>
        <fullName evidence="1">Uncharacterized protein</fullName>
    </submittedName>
</protein>
<dbReference type="RefSeq" id="WP_349879270.1">
    <property type="nucleotide sequence ID" value="NZ_CP157974.1"/>
</dbReference>
<gene>
    <name evidence="1" type="ORF">ABIH81_05245</name>
</gene>
<reference evidence="1" key="1">
    <citation type="submission" date="2024-06" db="EMBL/GenBank/DDBJ databases">
        <title>Micromonospora sp. strain HUAS YX12 genome sequences.</title>
        <authorList>
            <person name="Mo P."/>
        </authorList>
    </citation>
    <scope>NUCLEOTIDE SEQUENCE</scope>
    <source>
        <strain evidence="1">HUAS YX12</strain>
    </source>
</reference>
<name>A0AAU7R3C9_9ACTN</name>